<dbReference type="OrthoDB" id="10012075at2759"/>
<dbReference type="CDD" id="cd00096">
    <property type="entry name" value="Ig"/>
    <property type="match status" value="1"/>
</dbReference>
<dbReference type="SMART" id="SM00408">
    <property type="entry name" value="IGc2"/>
    <property type="match status" value="1"/>
</dbReference>
<dbReference type="SMART" id="SM00409">
    <property type="entry name" value="IG"/>
    <property type="match status" value="2"/>
</dbReference>
<evidence type="ECO:0000256" key="7">
    <source>
        <dbReference type="SAM" id="Phobius"/>
    </source>
</evidence>
<dbReference type="InterPro" id="IPR003598">
    <property type="entry name" value="Ig_sub2"/>
</dbReference>
<keyword evidence="8" id="KW-0732">Signal</keyword>
<dbReference type="InterPro" id="IPR051275">
    <property type="entry name" value="Cell_adhesion_signaling"/>
</dbReference>
<evidence type="ECO:0000259" key="9">
    <source>
        <dbReference type="PROSITE" id="PS50835"/>
    </source>
</evidence>
<evidence type="ECO:0000256" key="6">
    <source>
        <dbReference type="SAM" id="MobiDB-lite"/>
    </source>
</evidence>
<evidence type="ECO:0000256" key="4">
    <source>
        <dbReference type="ARBA" id="ARBA00023180"/>
    </source>
</evidence>
<dbReference type="InterPro" id="IPR013783">
    <property type="entry name" value="Ig-like_fold"/>
</dbReference>
<dbReference type="InterPro" id="IPR036179">
    <property type="entry name" value="Ig-like_dom_sf"/>
</dbReference>
<evidence type="ECO:0000313" key="10">
    <source>
        <dbReference type="Proteomes" id="UP000515135"/>
    </source>
</evidence>
<keyword evidence="5" id="KW-0393">Immunoglobulin domain</keyword>
<dbReference type="SUPFAM" id="SSF48726">
    <property type="entry name" value="Immunoglobulin"/>
    <property type="match status" value="2"/>
</dbReference>
<keyword evidence="11" id="KW-0675">Receptor</keyword>
<evidence type="ECO:0000256" key="5">
    <source>
        <dbReference type="ARBA" id="ARBA00023319"/>
    </source>
</evidence>
<sequence>MSGTWILACFVCLSLAVSGQVSNDTRAFPVGGTATLPCTGVPYDGATKHWEKNPVIPIKFLVVIQTPLGQSSYGDPFYDETNIEAAGLTGRFRVTEDLMTATITGVRATDDGDYRCASGPSQIIHKFVAYKLDSVGIQPSGPVTGYVGGTFDVTCTASRDSKPTPSFNWTKQGDSSFTATGATLRISSLTMNHAGTYVCTAYHAYARDTASVQLTVSEDMNYCSGAVAGAAVGCFFGGLLVGGAAVFLFLRSRTAKNGGKKDVGNFADRQYENVPHPNQRVTSQRPGSGSDEYEVPMETIQPPQPSDDYQELRPAVYQSLQKH</sequence>
<proteinExistence type="predicted"/>
<evidence type="ECO:0000256" key="2">
    <source>
        <dbReference type="ARBA" id="ARBA00023136"/>
    </source>
</evidence>
<dbReference type="PROSITE" id="PS50835">
    <property type="entry name" value="IG_LIKE"/>
    <property type="match status" value="1"/>
</dbReference>
<keyword evidence="7" id="KW-1133">Transmembrane helix</keyword>
<reference evidence="11" key="1">
    <citation type="submission" date="2025-08" db="UniProtKB">
        <authorList>
            <consortium name="RefSeq"/>
        </authorList>
    </citation>
    <scope>IDENTIFICATION</scope>
    <source>
        <tissue evidence="11">Gonad</tissue>
    </source>
</reference>
<organism evidence="10 11">
    <name type="scientific">Branchiostoma belcheri</name>
    <name type="common">Amphioxus</name>
    <dbReference type="NCBI Taxonomy" id="7741"/>
    <lineage>
        <taxon>Eukaryota</taxon>
        <taxon>Metazoa</taxon>
        <taxon>Chordata</taxon>
        <taxon>Cephalochordata</taxon>
        <taxon>Leptocardii</taxon>
        <taxon>Amphioxiformes</taxon>
        <taxon>Branchiostomatidae</taxon>
        <taxon>Branchiostoma</taxon>
    </lineage>
</organism>
<dbReference type="GO" id="GO:0005911">
    <property type="term" value="C:cell-cell junction"/>
    <property type="evidence" value="ECO:0007669"/>
    <property type="project" value="TreeGrafter"/>
</dbReference>
<dbReference type="AlphaFoldDB" id="A0A6P4Y0Q8"/>
<feature type="transmembrane region" description="Helical" evidence="7">
    <location>
        <begin position="226"/>
        <end position="250"/>
    </location>
</feature>
<dbReference type="Gene3D" id="2.60.40.10">
    <property type="entry name" value="Immunoglobulins"/>
    <property type="match status" value="2"/>
</dbReference>
<keyword evidence="3" id="KW-1015">Disulfide bond</keyword>
<dbReference type="InterPro" id="IPR007110">
    <property type="entry name" value="Ig-like_dom"/>
</dbReference>
<protein>
    <submittedName>
        <fullName evidence="11">Coxsackievirus and adenovirus receptor homolog isoform X2</fullName>
    </submittedName>
</protein>
<dbReference type="GO" id="GO:0098609">
    <property type="term" value="P:cell-cell adhesion"/>
    <property type="evidence" value="ECO:0007669"/>
    <property type="project" value="TreeGrafter"/>
</dbReference>
<name>A0A6P4Y0Q8_BRABE</name>
<dbReference type="PANTHER" id="PTHR11640:SF31">
    <property type="entry name" value="IRREGULAR CHIASM C-ROUGHEST PROTEIN-RELATED"/>
    <property type="match status" value="1"/>
</dbReference>
<dbReference type="Proteomes" id="UP000515135">
    <property type="component" value="Unplaced"/>
</dbReference>
<dbReference type="GO" id="GO:0005886">
    <property type="term" value="C:plasma membrane"/>
    <property type="evidence" value="ECO:0007669"/>
    <property type="project" value="TreeGrafter"/>
</dbReference>
<dbReference type="PANTHER" id="PTHR11640">
    <property type="entry name" value="NEPHRIN"/>
    <property type="match status" value="1"/>
</dbReference>
<evidence type="ECO:0000256" key="1">
    <source>
        <dbReference type="ARBA" id="ARBA00004479"/>
    </source>
</evidence>
<comment type="subcellular location">
    <subcellularLocation>
        <location evidence="1">Membrane</location>
        <topology evidence="1">Single-pass type I membrane protein</topology>
    </subcellularLocation>
</comment>
<keyword evidence="4" id="KW-0325">Glycoprotein</keyword>
<dbReference type="GO" id="GO:0050839">
    <property type="term" value="F:cell adhesion molecule binding"/>
    <property type="evidence" value="ECO:0007669"/>
    <property type="project" value="TreeGrafter"/>
</dbReference>
<feature type="signal peptide" evidence="8">
    <location>
        <begin position="1"/>
        <end position="19"/>
    </location>
</feature>
<feature type="region of interest" description="Disordered" evidence="6">
    <location>
        <begin position="273"/>
        <end position="323"/>
    </location>
</feature>
<accession>A0A6P4Y0Q8</accession>
<dbReference type="GeneID" id="109468604"/>
<evidence type="ECO:0000256" key="8">
    <source>
        <dbReference type="SAM" id="SignalP"/>
    </source>
</evidence>
<dbReference type="Pfam" id="PF13927">
    <property type="entry name" value="Ig_3"/>
    <property type="match status" value="1"/>
</dbReference>
<evidence type="ECO:0000256" key="3">
    <source>
        <dbReference type="ARBA" id="ARBA00023157"/>
    </source>
</evidence>
<evidence type="ECO:0000313" key="11">
    <source>
        <dbReference type="RefSeq" id="XP_019622475.1"/>
    </source>
</evidence>
<feature type="chain" id="PRO_5027699920" evidence="8">
    <location>
        <begin position="20"/>
        <end position="323"/>
    </location>
</feature>
<dbReference type="RefSeq" id="XP_019622475.1">
    <property type="nucleotide sequence ID" value="XM_019766916.1"/>
</dbReference>
<keyword evidence="2 7" id="KW-0472">Membrane</keyword>
<dbReference type="InterPro" id="IPR003599">
    <property type="entry name" value="Ig_sub"/>
</dbReference>
<keyword evidence="10" id="KW-1185">Reference proteome</keyword>
<gene>
    <name evidence="11" type="primary">LOC109468604</name>
</gene>
<feature type="domain" description="Ig-like" evidence="9">
    <location>
        <begin position="148"/>
        <end position="217"/>
    </location>
</feature>
<keyword evidence="7" id="KW-0812">Transmembrane</keyword>